<evidence type="ECO:0000256" key="5">
    <source>
        <dbReference type="ARBA" id="ARBA00022825"/>
    </source>
</evidence>
<dbReference type="Pfam" id="PF00326">
    <property type="entry name" value="Peptidase_S9"/>
    <property type="match status" value="1"/>
</dbReference>
<dbReference type="InterPro" id="IPR001375">
    <property type="entry name" value="Peptidase_S9_cat"/>
</dbReference>
<evidence type="ECO:0000313" key="9">
    <source>
        <dbReference type="Proteomes" id="UP000544222"/>
    </source>
</evidence>
<organism evidence="8 9">
    <name type="scientific">Microbacter margulisiae</name>
    <dbReference type="NCBI Taxonomy" id="1350067"/>
    <lineage>
        <taxon>Bacteria</taxon>
        <taxon>Pseudomonadati</taxon>
        <taxon>Bacteroidota</taxon>
        <taxon>Bacteroidia</taxon>
        <taxon>Bacteroidales</taxon>
        <taxon>Porphyromonadaceae</taxon>
        <taxon>Microbacter</taxon>
    </lineage>
</organism>
<gene>
    <name evidence="8" type="ORF">FHX64_002484</name>
</gene>
<feature type="chain" id="PRO_5031087201" evidence="6">
    <location>
        <begin position="22"/>
        <end position="698"/>
    </location>
</feature>
<protein>
    <submittedName>
        <fullName evidence="8">Dipeptidyl aminopeptidase/acylaminoacyl peptidase</fullName>
    </submittedName>
</protein>
<feature type="signal peptide" evidence="6">
    <location>
        <begin position="1"/>
        <end position="21"/>
    </location>
</feature>
<keyword evidence="5" id="KW-0720">Serine protease</keyword>
<keyword evidence="3 6" id="KW-0732">Signal</keyword>
<dbReference type="InterPro" id="IPR011042">
    <property type="entry name" value="6-blade_b-propeller_TolB-like"/>
</dbReference>
<dbReference type="Proteomes" id="UP000544222">
    <property type="component" value="Unassembled WGS sequence"/>
</dbReference>
<dbReference type="GO" id="GO:0006508">
    <property type="term" value="P:proteolysis"/>
    <property type="evidence" value="ECO:0007669"/>
    <property type="project" value="UniProtKB-KW"/>
</dbReference>
<evidence type="ECO:0000256" key="1">
    <source>
        <dbReference type="ARBA" id="ARBA00010040"/>
    </source>
</evidence>
<dbReference type="PANTHER" id="PTHR42776:SF13">
    <property type="entry name" value="DIPEPTIDYL-PEPTIDASE 5"/>
    <property type="match status" value="1"/>
</dbReference>
<keyword evidence="2" id="KW-0645">Protease</keyword>
<dbReference type="SUPFAM" id="SSF53474">
    <property type="entry name" value="alpha/beta-Hydrolases"/>
    <property type="match status" value="1"/>
</dbReference>
<reference evidence="8 9" key="1">
    <citation type="submission" date="2020-08" db="EMBL/GenBank/DDBJ databases">
        <title>Genomic Encyclopedia of Type Strains, Phase IV (KMG-IV): sequencing the most valuable type-strain genomes for metagenomic binning, comparative biology and taxonomic classification.</title>
        <authorList>
            <person name="Goeker M."/>
        </authorList>
    </citation>
    <scope>NUCLEOTIDE SEQUENCE [LARGE SCALE GENOMIC DNA]</scope>
    <source>
        <strain evidence="8 9">DSM 27471</strain>
    </source>
</reference>
<proteinExistence type="inferred from homology"/>
<evidence type="ECO:0000256" key="4">
    <source>
        <dbReference type="ARBA" id="ARBA00022801"/>
    </source>
</evidence>
<comment type="caution">
    <text evidence="8">The sequence shown here is derived from an EMBL/GenBank/DDBJ whole genome shotgun (WGS) entry which is preliminary data.</text>
</comment>
<dbReference type="GO" id="GO:0004252">
    <property type="term" value="F:serine-type endopeptidase activity"/>
    <property type="evidence" value="ECO:0007669"/>
    <property type="project" value="TreeGrafter"/>
</dbReference>
<dbReference type="GO" id="GO:0004177">
    <property type="term" value="F:aminopeptidase activity"/>
    <property type="evidence" value="ECO:0007669"/>
    <property type="project" value="UniProtKB-KW"/>
</dbReference>
<accession>A0A7W5H3B0</accession>
<dbReference type="Gene3D" id="2.120.10.30">
    <property type="entry name" value="TolB, C-terminal domain"/>
    <property type="match status" value="1"/>
</dbReference>
<dbReference type="EMBL" id="JACHYB010000002">
    <property type="protein sequence ID" value="MBB3188286.1"/>
    <property type="molecule type" value="Genomic_DNA"/>
</dbReference>
<dbReference type="Gene3D" id="3.40.50.1820">
    <property type="entry name" value="alpha/beta hydrolase"/>
    <property type="match status" value="1"/>
</dbReference>
<dbReference type="RefSeq" id="WP_183414051.1">
    <property type="nucleotide sequence ID" value="NZ_JACHYB010000002.1"/>
</dbReference>
<keyword evidence="4" id="KW-0378">Hydrolase</keyword>
<evidence type="ECO:0000256" key="6">
    <source>
        <dbReference type="SAM" id="SignalP"/>
    </source>
</evidence>
<keyword evidence="8" id="KW-0031">Aminopeptidase</keyword>
<evidence type="ECO:0000259" key="7">
    <source>
        <dbReference type="Pfam" id="PF00326"/>
    </source>
</evidence>
<dbReference type="SUPFAM" id="SSF82171">
    <property type="entry name" value="DPP6 N-terminal domain-like"/>
    <property type="match status" value="1"/>
</dbReference>
<keyword evidence="9" id="KW-1185">Reference proteome</keyword>
<feature type="domain" description="Peptidase S9 prolyl oligopeptidase catalytic" evidence="7">
    <location>
        <begin position="469"/>
        <end position="675"/>
    </location>
</feature>
<dbReference type="FunFam" id="3.40.50.1820:FF:000028">
    <property type="entry name" value="S9 family peptidase"/>
    <property type="match status" value="1"/>
</dbReference>
<evidence type="ECO:0000256" key="3">
    <source>
        <dbReference type="ARBA" id="ARBA00022729"/>
    </source>
</evidence>
<name>A0A7W5H3B0_9PORP</name>
<dbReference type="Gene3D" id="2.120.10.60">
    <property type="entry name" value="Tricorn protease N-terminal domain"/>
    <property type="match status" value="1"/>
</dbReference>
<evidence type="ECO:0000313" key="8">
    <source>
        <dbReference type="EMBL" id="MBB3188286.1"/>
    </source>
</evidence>
<dbReference type="PANTHER" id="PTHR42776">
    <property type="entry name" value="SERINE PEPTIDASE S9 FAMILY MEMBER"/>
    <property type="match status" value="1"/>
</dbReference>
<dbReference type="InterPro" id="IPR029058">
    <property type="entry name" value="AB_hydrolase_fold"/>
</dbReference>
<dbReference type="AlphaFoldDB" id="A0A7W5H3B0"/>
<dbReference type="InterPro" id="IPR011659">
    <property type="entry name" value="WD40"/>
</dbReference>
<sequence length="698" mass="78041">MKQLIYVLMAILCLSAGHSYAQKKAFTIADLYKMRNVGTPVVSPDGKQIAFTLTDYNLPAGKAMVNIYVADANGSHLRPITSNGKGNENPLWTNDGRGIYYVSSASGTPQLYLYTFSSGQSRKITNFSMGVDAPVLSPNNQLIAFAADVYPECGANSRCNEITDSLATNGPVQAYLADHLLFRHWTQYAAGKYSHVIVYNLQTHTYTDVTPGKYVSPTFMLGGGIGYNFSPDSKELCYVSNHDAHPEASTNADLFIVPVTGGKAVDITKDNKAWDGSPVYSPDGKYIAYRKQVIPGYESDLFRIALYNRQTGESKIITGSFDNWIDDLKWGADSKSIYFTGEVLGREPVYKIDIENQAIITPVSGAKTIYGFDLDRQGNLYYTASTVGKPVALYRMDASGNARASQLTFFNRKLEEEVDIRPADTMWVAGVDGKKVEVFIVKPHDFNPARKYPLILNVHGGPQSQWMNSFRGDWQVYPGAGYVVAFCNPHGSTGYGQAYTREISGDWGGKPFEDLMKVTDALANLSYVDSTRMGAMGWSYGGYMMNWFQARTKRFKCLASMMGLYDLRSEWGATEELWFPNFDLKGQPWNSDLYKKFSPSEYVRNFATPTLIITGQLDFRVPYTQGIQYFTTLQTLGIPSRLIIFKNDGHWPNVVKSMPLYYDAHLDWFHKYLGGAPAPYNVKELVRNQVFSPVKELK</sequence>
<evidence type="ECO:0000256" key="2">
    <source>
        <dbReference type="ARBA" id="ARBA00022670"/>
    </source>
</evidence>
<comment type="similarity">
    <text evidence="1">Belongs to the peptidase S9C family.</text>
</comment>
<dbReference type="Pfam" id="PF07676">
    <property type="entry name" value="PD40"/>
    <property type="match status" value="3"/>
</dbReference>